<dbReference type="GO" id="GO:0003964">
    <property type="term" value="F:RNA-directed DNA polymerase activity"/>
    <property type="evidence" value="ECO:0007669"/>
    <property type="project" value="UniProtKB-EC"/>
</dbReference>
<dbReference type="EC" id="2.7.7.49" evidence="1"/>
<dbReference type="Gene3D" id="3.30.420.10">
    <property type="entry name" value="Ribonuclease H-like superfamily/Ribonuclease H"/>
    <property type="match status" value="1"/>
</dbReference>
<evidence type="ECO:0000256" key="1">
    <source>
        <dbReference type="ARBA" id="ARBA00012493"/>
    </source>
</evidence>
<dbReference type="InterPro" id="IPR001584">
    <property type="entry name" value="Integrase_cat-core"/>
</dbReference>
<gene>
    <name evidence="2" type="primary">5579020</name>
</gene>
<evidence type="ECO:0000313" key="3">
    <source>
        <dbReference type="Proteomes" id="UP000008820"/>
    </source>
</evidence>
<dbReference type="GO" id="GO:0003676">
    <property type="term" value="F:nucleic acid binding"/>
    <property type="evidence" value="ECO:0007669"/>
    <property type="project" value="InterPro"/>
</dbReference>
<dbReference type="Pfam" id="PF17921">
    <property type="entry name" value="Integrase_H2C2"/>
    <property type="match status" value="1"/>
</dbReference>
<accession>A0A6I8TFW6</accession>
<protein>
    <recommendedName>
        <fullName evidence="1">RNA-directed DNA polymerase</fullName>
        <ecNumber evidence="1">2.7.7.49</ecNumber>
    </recommendedName>
</protein>
<dbReference type="InParanoid" id="A0A6I8TFW6"/>
<dbReference type="InterPro" id="IPR012337">
    <property type="entry name" value="RNaseH-like_sf"/>
</dbReference>
<proteinExistence type="predicted"/>
<dbReference type="SUPFAM" id="SSF53098">
    <property type="entry name" value="Ribonuclease H-like"/>
    <property type="match status" value="1"/>
</dbReference>
<dbReference type="Proteomes" id="UP000008820">
    <property type="component" value="Chromosome 1"/>
</dbReference>
<dbReference type="AlphaFoldDB" id="A0A6I8TFW6"/>
<sequence>MGEIQEIFKETFNPRLMKVRYSQIKVQDLNNQENQLEEIKKIHQFAHRNAKENAEQLLKHYYFPKMTKMVEQFVNTCDICKTEKYQRNPQKFIPFKTPIPTYPSQIIHIDIFTYDQDNLFLTSIDKFSKYLKYKAIESKSLLDIEDALLDLIHEWNIPKTIIMDNESSFNSNIIEQRLRDLNIEIYKTPINRSETNGQIERCHSTLREIARCLKKETPQIDIPQLIRSSVYKYNNTIHSFVKNTPHNIYIGETNQNLDEQEIARRKTKSHEKILNLYNEKNEKILDKQYPNFQPGSYVFEKAKEISKRKSRYKKIQVKEDFDTYIIDSNNRKIHKMNIRKK</sequence>
<dbReference type="PANTHER" id="PTHR37984:SF5">
    <property type="entry name" value="PROTEIN NYNRIN-LIKE"/>
    <property type="match status" value="1"/>
</dbReference>
<organism evidence="2 3">
    <name type="scientific">Aedes aegypti</name>
    <name type="common">Yellowfever mosquito</name>
    <name type="synonym">Culex aegypti</name>
    <dbReference type="NCBI Taxonomy" id="7159"/>
    <lineage>
        <taxon>Eukaryota</taxon>
        <taxon>Metazoa</taxon>
        <taxon>Ecdysozoa</taxon>
        <taxon>Arthropoda</taxon>
        <taxon>Hexapoda</taxon>
        <taxon>Insecta</taxon>
        <taxon>Pterygota</taxon>
        <taxon>Neoptera</taxon>
        <taxon>Endopterygota</taxon>
        <taxon>Diptera</taxon>
        <taxon>Nematocera</taxon>
        <taxon>Culicoidea</taxon>
        <taxon>Culicidae</taxon>
        <taxon>Culicinae</taxon>
        <taxon>Aedini</taxon>
        <taxon>Aedes</taxon>
        <taxon>Stegomyia</taxon>
    </lineage>
</organism>
<dbReference type="InterPro" id="IPR036397">
    <property type="entry name" value="RNaseH_sf"/>
</dbReference>
<reference evidence="2" key="2">
    <citation type="submission" date="2020-05" db="UniProtKB">
        <authorList>
            <consortium name="EnsemblMetazoa"/>
        </authorList>
    </citation>
    <scope>IDENTIFICATION</scope>
    <source>
        <strain evidence="2">LVP_AGWG</strain>
    </source>
</reference>
<dbReference type="GO" id="GO:0015074">
    <property type="term" value="P:DNA integration"/>
    <property type="evidence" value="ECO:0007669"/>
    <property type="project" value="InterPro"/>
</dbReference>
<dbReference type="PROSITE" id="PS50994">
    <property type="entry name" value="INTEGRASE"/>
    <property type="match status" value="1"/>
</dbReference>
<dbReference type="PANTHER" id="PTHR37984">
    <property type="entry name" value="PROTEIN CBG26694"/>
    <property type="match status" value="1"/>
</dbReference>
<keyword evidence="3" id="KW-1185">Reference proteome</keyword>
<evidence type="ECO:0000313" key="2">
    <source>
        <dbReference type="EnsemblMetazoa" id="AAEL013959-PB"/>
    </source>
</evidence>
<name>A0A6I8TFW6_AEDAE</name>
<dbReference type="OrthoDB" id="4369127at2759"/>
<reference evidence="2 3" key="1">
    <citation type="submission" date="2017-06" db="EMBL/GenBank/DDBJ databases">
        <title>Aedes aegypti genome working group (AGWG) sequencing and assembly.</title>
        <authorList>
            <consortium name="Aedes aegypti Genome Working Group (AGWG)"/>
            <person name="Matthews B.J."/>
        </authorList>
    </citation>
    <scope>NUCLEOTIDE SEQUENCE [LARGE SCALE GENOMIC DNA]</scope>
    <source>
        <strain evidence="2 3">LVP_AGWG</strain>
    </source>
</reference>
<dbReference type="EnsemblMetazoa" id="AAEL013959-RB">
    <property type="protein sequence ID" value="AAEL013959-PB"/>
    <property type="gene ID" value="AAEL013959"/>
</dbReference>
<dbReference type="InterPro" id="IPR050951">
    <property type="entry name" value="Retrovirus_Pol_polyprotein"/>
</dbReference>
<dbReference type="Gene3D" id="1.10.340.70">
    <property type="match status" value="1"/>
</dbReference>
<dbReference type="InterPro" id="IPR041588">
    <property type="entry name" value="Integrase_H2C2"/>
</dbReference>